<dbReference type="InterPro" id="IPR036979">
    <property type="entry name" value="CM_dom_sf"/>
</dbReference>
<dbReference type="GO" id="GO:0046417">
    <property type="term" value="P:chorismate metabolic process"/>
    <property type="evidence" value="ECO:0007669"/>
    <property type="project" value="InterPro"/>
</dbReference>
<feature type="domain" description="Chorismate mutase" evidence="4">
    <location>
        <begin position="1"/>
        <end position="92"/>
    </location>
</feature>
<evidence type="ECO:0000256" key="2">
    <source>
        <dbReference type="PIRNR" id="PIRNR001499"/>
    </source>
</evidence>
<dbReference type="InterPro" id="IPR008244">
    <property type="entry name" value="Chor_mut/prephenate_DH_T"/>
</dbReference>
<reference evidence="6" key="1">
    <citation type="journal article" date="2021" name="PeerJ">
        <title>Extensive microbial diversity within the chicken gut microbiome revealed by metagenomics and culture.</title>
        <authorList>
            <person name="Gilroy R."/>
            <person name="Ravi A."/>
            <person name="Getino M."/>
            <person name="Pursley I."/>
            <person name="Horton D.L."/>
            <person name="Alikhan N.F."/>
            <person name="Baker D."/>
            <person name="Gharbi K."/>
            <person name="Hall N."/>
            <person name="Watson M."/>
            <person name="Adriaenssens E.M."/>
            <person name="Foster-Nyarko E."/>
            <person name="Jarju S."/>
            <person name="Secka A."/>
            <person name="Antonio M."/>
            <person name="Oren A."/>
            <person name="Chaudhuri R.R."/>
            <person name="La Ragione R."/>
            <person name="Hildebrand F."/>
            <person name="Pallen M.J."/>
        </authorList>
    </citation>
    <scope>NUCLEOTIDE SEQUENCE</scope>
    <source>
        <strain evidence="6">687</strain>
    </source>
</reference>
<dbReference type="SMART" id="SM00830">
    <property type="entry name" value="CM_2"/>
    <property type="match status" value="1"/>
</dbReference>
<keyword evidence="2" id="KW-0963">Cytoplasm</keyword>
<dbReference type="InterPro" id="IPR046826">
    <property type="entry name" value="PDH_N"/>
</dbReference>
<dbReference type="GO" id="GO:0004106">
    <property type="term" value="F:chorismate mutase activity"/>
    <property type="evidence" value="ECO:0007669"/>
    <property type="project" value="InterPro"/>
</dbReference>
<evidence type="ECO:0000313" key="7">
    <source>
        <dbReference type="Proteomes" id="UP000824150"/>
    </source>
</evidence>
<evidence type="ECO:0000256" key="3">
    <source>
        <dbReference type="SAM" id="Coils"/>
    </source>
</evidence>
<dbReference type="Pfam" id="PF01817">
    <property type="entry name" value="CM_2"/>
    <property type="match status" value="1"/>
</dbReference>
<comment type="caution">
    <text evidence="6">The sequence shown here is derived from an EMBL/GenBank/DDBJ whole genome shotgun (WGS) entry which is preliminary data.</text>
</comment>
<dbReference type="Pfam" id="PF20463">
    <property type="entry name" value="PDH_C"/>
    <property type="match status" value="1"/>
</dbReference>
<keyword evidence="2" id="KW-0028">Amino-acid biosynthesis</keyword>
<keyword evidence="2" id="KW-0057">Aromatic amino acid biosynthesis</keyword>
<dbReference type="AlphaFoldDB" id="A0A9E2KPX9"/>
<dbReference type="PROSITE" id="PS51176">
    <property type="entry name" value="PDH_ADH"/>
    <property type="match status" value="1"/>
</dbReference>
<dbReference type="Gene3D" id="1.20.59.10">
    <property type="entry name" value="Chorismate mutase"/>
    <property type="match status" value="1"/>
</dbReference>
<dbReference type="Pfam" id="PF02153">
    <property type="entry name" value="PDH_N"/>
    <property type="match status" value="1"/>
</dbReference>
<dbReference type="Gene3D" id="1.10.3660.10">
    <property type="entry name" value="6-phosphogluconate dehydrogenase C-terminal like domain"/>
    <property type="match status" value="1"/>
</dbReference>
<evidence type="ECO:0000259" key="4">
    <source>
        <dbReference type="PROSITE" id="PS51168"/>
    </source>
</evidence>
<dbReference type="EMBL" id="JAHLFG010000086">
    <property type="protein sequence ID" value="MBU3827385.1"/>
    <property type="molecule type" value="Genomic_DNA"/>
</dbReference>
<dbReference type="GO" id="GO:0008977">
    <property type="term" value="F:prephenate dehydrogenase (NAD+) activity"/>
    <property type="evidence" value="ECO:0007669"/>
    <property type="project" value="InterPro"/>
</dbReference>
<sequence>MTDQRDLASLRAEIDKLDDELIALLKKRQALVQEASVCKSAHKDAAYSQAREAFLLHDRAQKAAAAGLPPGLIEDLLRRLLRESYKGVGPSAYACLKPSDRPLVIVGGRGAMGKLFASYFERSGYKVAIIDANDWDKSPAILAQALAVFISVPIACTKEVIAKVAPLLPPDCVLCDFTSVKAPMVQSMLEHYSGPVLGLHPMFGPDIRSMVKQVIVCVGGRNEEQGKFILEQFAQWGANVCKCSPQAHDQAMSIIQALRHFTTYCYGRFLSEIAPDLKEILALSSPIYRLELEMVGRLFAQDPKLYADIIMSSQQNIDLIAQYLQTLQPEFALISARDKAAFKRNFEQTRAYFGDYAAKFLRDSGALLAKVQDERVGT</sequence>
<accession>A0A9E2KPX9</accession>
<dbReference type="GO" id="GO:0004665">
    <property type="term" value="F:prephenate dehydrogenase (NADP+) activity"/>
    <property type="evidence" value="ECO:0007669"/>
    <property type="project" value="InterPro"/>
</dbReference>
<keyword evidence="2" id="KW-0827">Tyrosine biosynthesis</keyword>
<dbReference type="SUPFAM" id="SSF51735">
    <property type="entry name" value="NAD(P)-binding Rossmann-fold domains"/>
    <property type="match status" value="1"/>
</dbReference>
<dbReference type="PROSITE" id="PS51168">
    <property type="entry name" value="CHORISMATE_MUT_2"/>
    <property type="match status" value="1"/>
</dbReference>
<proteinExistence type="predicted"/>
<gene>
    <name evidence="6" type="primary">tyrA</name>
    <name evidence="6" type="ORF">IAA31_07875</name>
</gene>
<keyword evidence="2" id="KW-0520">NAD</keyword>
<reference evidence="6" key="2">
    <citation type="submission" date="2021-04" db="EMBL/GenBank/DDBJ databases">
        <authorList>
            <person name="Gilroy R."/>
        </authorList>
    </citation>
    <scope>NUCLEOTIDE SEQUENCE</scope>
    <source>
        <strain evidence="6">687</strain>
    </source>
</reference>
<dbReference type="PANTHER" id="PTHR21363">
    <property type="entry name" value="PREPHENATE DEHYDROGENASE"/>
    <property type="match status" value="1"/>
</dbReference>
<protein>
    <recommendedName>
        <fullName evidence="2">T-protein</fullName>
    </recommendedName>
</protein>
<dbReference type="InterPro" id="IPR046825">
    <property type="entry name" value="PDH_C"/>
</dbReference>
<dbReference type="InterPro" id="IPR008927">
    <property type="entry name" value="6-PGluconate_DH-like_C_sf"/>
</dbReference>
<dbReference type="GO" id="GO:0005737">
    <property type="term" value="C:cytoplasm"/>
    <property type="evidence" value="ECO:0007669"/>
    <property type="project" value="UniProtKB-SubCell"/>
</dbReference>
<dbReference type="InterPro" id="IPR036263">
    <property type="entry name" value="Chorismate_II_sf"/>
</dbReference>
<dbReference type="NCBIfam" id="NF008400">
    <property type="entry name" value="PRK11199.1"/>
    <property type="match status" value="1"/>
</dbReference>
<dbReference type="PIRSF" id="PIRSF001499">
    <property type="entry name" value="Chor_mut_pdh_Tpr"/>
    <property type="match status" value="1"/>
</dbReference>
<keyword evidence="1 2" id="KW-0560">Oxidoreductase</keyword>
<keyword evidence="3" id="KW-0175">Coiled coil</keyword>
<dbReference type="InterPro" id="IPR002701">
    <property type="entry name" value="CM_II_prokaryot"/>
</dbReference>
<dbReference type="GO" id="GO:0070403">
    <property type="term" value="F:NAD+ binding"/>
    <property type="evidence" value="ECO:0007669"/>
    <property type="project" value="InterPro"/>
</dbReference>
<dbReference type="Proteomes" id="UP000824150">
    <property type="component" value="Unassembled WGS sequence"/>
</dbReference>
<dbReference type="GO" id="GO:0006571">
    <property type="term" value="P:tyrosine biosynthetic process"/>
    <property type="evidence" value="ECO:0007669"/>
    <property type="project" value="UniProtKB-KW"/>
</dbReference>
<comment type="subcellular location">
    <subcellularLocation>
        <location evidence="2">Cytoplasm</location>
    </subcellularLocation>
</comment>
<dbReference type="Gene3D" id="3.40.50.720">
    <property type="entry name" value="NAD(P)-binding Rossmann-like Domain"/>
    <property type="match status" value="1"/>
</dbReference>
<dbReference type="InterPro" id="IPR036291">
    <property type="entry name" value="NAD(P)-bd_dom_sf"/>
</dbReference>
<feature type="domain" description="Prephenate/arogenate dehydrogenase" evidence="5">
    <location>
        <begin position="101"/>
        <end position="364"/>
    </location>
</feature>
<keyword evidence="2 6" id="KW-0413">Isomerase</keyword>
<comment type="pathway">
    <text evidence="2">Metabolic intermediate biosynthesis; prephenate biosynthesis; prephenate from chorismate: step 1/1.</text>
</comment>
<evidence type="ECO:0000259" key="5">
    <source>
        <dbReference type="PROSITE" id="PS51176"/>
    </source>
</evidence>
<dbReference type="InterPro" id="IPR003099">
    <property type="entry name" value="Prephen_DH"/>
</dbReference>
<dbReference type="SUPFAM" id="SSF48179">
    <property type="entry name" value="6-phosphogluconate dehydrogenase C-terminal domain-like"/>
    <property type="match status" value="1"/>
</dbReference>
<evidence type="ECO:0000313" key="6">
    <source>
        <dbReference type="EMBL" id="MBU3827385.1"/>
    </source>
</evidence>
<comment type="pathway">
    <text evidence="2">Amino-acid biosynthesis; L-tyrosine biosynthesis; (4-hydroxyphenyl)pyruvate from prephenate (NAD(+) route): step 1/1.</text>
</comment>
<name>A0A9E2KPX9_9GAMM</name>
<dbReference type="SUPFAM" id="SSF48600">
    <property type="entry name" value="Chorismate mutase II"/>
    <property type="match status" value="1"/>
</dbReference>
<evidence type="ECO:0000256" key="1">
    <source>
        <dbReference type="ARBA" id="ARBA00023002"/>
    </source>
</evidence>
<dbReference type="InterPro" id="IPR050812">
    <property type="entry name" value="Preph/Arog_dehydrog"/>
</dbReference>
<organism evidence="6 7">
    <name type="scientific">Candidatus Anaerobiospirillum merdipullorum</name>
    <dbReference type="NCBI Taxonomy" id="2838450"/>
    <lineage>
        <taxon>Bacteria</taxon>
        <taxon>Pseudomonadati</taxon>
        <taxon>Pseudomonadota</taxon>
        <taxon>Gammaproteobacteria</taxon>
        <taxon>Aeromonadales</taxon>
        <taxon>Succinivibrionaceae</taxon>
        <taxon>Anaerobiospirillum</taxon>
    </lineage>
</organism>
<dbReference type="PANTHER" id="PTHR21363:SF0">
    <property type="entry name" value="PREPHENATE DEHYDROGENASE [NADP(+)]"/>
    <property type="match status" value="1"/>
</dbReference>
<feature type="coiled-coil region" evidence="3">
    <location>
        <begin position="7"/>
        <end position="34"/>
    </location>
</feature>